<dbReference type="PANTHER" id="PTHR36414:SF1">
    <property type="entry name" value="PROTEIN SUR7"/>
    <property type="match status" value="1"/>
</dbReference>
<dbReference type="GO" id="GO:0030866">
    <property type="term" value="P:cortical actin cytoskeleton organization"/>
    <property type="evidence" value="ECO:0007669"/>
    <property type="project" value="TreeGrafter"/>
</dbReference>
<evidence type="ECO:0000256" key="1">
    <source>
        <dbReference type="SAM" id="Phobius"/>
    </source>
</evidence>
<dbReference type="AlphaFoldDB" id="A0AAD5FXZ9"/>
<sequence length="285" mass="30438">MRGLTIIPLFFLLGSALLLILTVINGAGTSSILGKFYWSETDTSGIQGAPFQTTRWTFYRTCDVVDGRNANCVKSKPAYPYSPKDNFGTEDGLPQSFISSRNTYYYLSRIGWAFVLVGLFFTVISLIVIPLNFCLSIGGALTSILTFIAFLFTIAAAALITAAHVKGRKAFNNAGHHTSLGAKAFGILWAAVATLLISFVTSILAAFGTKRGNRRRSGSGVDDEGAYAANNGNAYGKSSGDYVQADDANAGYGVGDASAGNGLHDGSDASKFRFFRVKRAKPEEI</sequence>
<dbReference type="GO" id="GO:0005938">
    <property type="term" value="C:cell cortex"/>
    <property type="evidence" value="ECO:0007669"/>
    <property type="project" value="TreeGrafter"/>
</dbReference>
<dbReference type="GO" id="GO:0006897">
    <property type="term" value="P:endocytosis"/>
    <property type="evidence" value="ECO:0007669"/>
    <property type="project" value="TreeGrafter"/>
</dbReference>
<dbReference type="InterPro" id="IPR009571">
    <property type="entry name" value="SUR7/Rim9-like_fungi"/>
</dbReference>
<protein>
    <submittedName>
        <fullName evidence="3">FMP45</fullName>
    </submittedName>
</protein>
<dbReference type="Proteomes" id="UP001204833">
    <property type="component" value="Unassembled WGS sequence"/>
</dbReference>
<feature type="transmembrane region" description="Helical" evidence="1">
    <location>
        <begin position="185"/>
        <end position="207"/>
    </location>
</feature>
<dbReference type="GO" id="GO:0031505">
    <property type="term" value="P:fungal-type cell wall organization"/>
    <property type="evidence" value="ECO:0007669"/>
    <property type="project" value="TreeGrafter"/>
</dbReference>
<dbReference type="EMBL" id="JAIHNG010000129">
    <property type="protein sequence ID" value="KAI5956047.1"/>
    <property type="molecule type" value="Genomic_DNA"/>
</dbReference>
<feature type="transmembrane region" description="Helical" evidence="1">
    <location>
        <begin position="144"/>
        <end position="165"/>
    </location>
</feature>
<evidence type="ECO:0000313" key="4">
    <source>
        <dbReference type="Proteomes" id="UP001204833"/>
    </source>
</evidence>
<organism evidence="3 4">
    <name type="scientific">Candida theae</name>
    <dbReference type="NCBI Taxonomy" id="1198502"/>
    <lineage>
        <taxon>Eukaryota</taxon>
        <taxon>Fungi</taxon>
        <taxon>Dikarya</taxon>
        <taxon>Ascomycota</taxon>
        <taxon>Saccharomycotina</taxon>
        <taxon>Pichiomycetes</taxon>
        <taxon>Debaryomycetaceae</taxon>
        <taxon>Candida/Lodderomyces clade</taxon>
        <taxon>Candida</taxon>
    </lineage>
</organism>
<keyword evidence="4" id="KW-1185">Reference proteome</keyword>
<dbReference type="GO" id="GO:0005886">
    <property type="term" value="C:plasma membrane"/>
    <property type="evidence" value="ECO:0007669"/>
    <property type="project" value="InterPro"/>
</dbReference>
<dbReference type="PANTHER" id="PTHR36414">
    <property type="entry name" value="PROTEIN SUR7"/>
    <property type="match status" value="1"/>
</dbReference>
<proteinExistence type="predicted"/>
<dbReference type="Pfam" id="PF06687">
    <property type="entry name" value="SUR7"/>
    <property type="match status" value="1"/>
</dbReference>
<dbReference type="RefSeq" id="XP_051608029.1">
    <property type="nucleotide sequence ID" value="XM_051752962.1"/>
</dbReference>
<gene>
    <name evidence="3" type="ORF">KGF57_003533</name>
</gene>
<dbReference type="GO" id="GO:0045121">
    <property type="term" value="C:membrane raft"/>
    <property type="evidence" value="ECO:0007669"/>
    <property type="project" value="TreeGrafter"/>
</dbReference>
<name>A0AAD5FXZ9_9ASCO</name>
<dbReference type="GeneID" id="76151591"/>
<keyword evidence="2" id="KW-0732">Signal</keyword>
<evidence type="ECO:0000256" key="2">
    <source>
        <dbReference type="SAM" id="SignalP"/>
    </source>
</evidence>
<evidence type="ECO:0000313" key="3">
    <source>
        <dbReference type="EMBL" id="KAI5956047.1"/>
    </source>
</evidence>
<keyword evidence="1" id="KW-0472">Membrane</keyword>
<dbReference type="GO" id="GO:0032185">
    <property type="term" value="P:septin cytoskeleton organization"/>
    <property type="evidence" value="ECO:0007669"/>
    <property type="project" value="TreeGrafter"/>
</dbReference>
<feature type="chain" id="PRO_5042227403" evidence="2">
    <location>
        <begin position="27"/>
        <end position="285"/>
    </location>
</feature>
<keyword evidence="1" id="KW-1133">Transmembrane helix</keyword>
<feature type="signal peptide" evidence="2">
    <location>
        <begin position="1"/>
        <end position="26"/>
    </location>
</feature>
<keyword evidence="1" id="KW-0812">Transmembrane</keyword>
<reference evidence="3 4" key="1">
    <citation type="journal article" date="2022" name="DNA Res.">
        <title>Genome analysis of five recently described species of the CUG-Ser clade uncovers Candida theae as a new hybrid lineage with pathogenic potential in the Candida parapsilosis species complex.</title>
        <authorList>
            <person name="Mixao V."/>
            <person name="Del Olmo V."/>
            <person name="Hegedusova E."/>
            <person name="Saus E."/>
            <person name="Pryszcz L."/>
            <person name="Cillingova A."/>
            <person name="Nosek J."/>
            <person name="Gabaldon T."/>
        </authorList>
    </citation>
    <scope>NUCLEOTIDE SEQUENCE [LARGE SCALE GENOMIC DNA]</scope>
    <source>
        <strain evidence="3 4">CBS 12239</strain>
    </source>
</reference>
<accession>A0AAD5FXZ9</accession>
<feature type="transmembrane region" description="Helical" evidence="1">
    <location>
        <begin position="110"/>
        <end position="132"/>
    </location>
</feature>
<dbReference type="Gene3D" id="1.20.140.150">
    <property type="match status" value="1"/>
</dbReference>
<comment type="caution">
    <text evidence="3">The sequence shown here is derived from an EMBL/GenBank/DDBJ whole genome shotgun (WGS) entry which is preliminary data.</text>
</comment>